<dbReference type="Gene3D" id="3.40.190.290">
    <property type="match status" value="1"/>
</dbReference>
<dbReference type="AlphaFoldDB" id="A0A1I3YE60"/>
<dbReference type="EMBL" id="FOSV01000001">
    <property type="protein sequence ID" value="SFK30092.1"/>
    <property type="molecule type" value="Genomic_DNA"/>
</dbReference>
<dbReference type="InterPro" id="IPR005119">
    <property type="entry name" value="LysR_subst-bd"/>
</dbReference>
<dbReference type="Proteomes" id="UP000198804">
    <property type="component" value="Unassembled WGS sequence"/>
</dbReference>
<organism evidence="6 7">
    <name type="scientific">Methylorubrum salsuginis</name>
    <dbReference type="NCBI Taxonomy" id="414703"/>
    <lineage>
        <taxon>Bacteria</taxon>
        <taxon>Pseudomonadati</taxon>
        <taxon>Pseudomonadota</taxon>
        <taxon>Alphaproteobacteria</taxon>
        <taxon>Hyphomicrobiales</taxon>
        <taxon>Methylobacteriaceae</taxon>
        <taxon>Methylorubrum</taxon>
    </lineage>
</organism>
<dbReference type="SUPFAM" id="SSF53850">
    <property type="entry name" value="Periplasmic binding protein-like II"/>
    <property type="match status" value="1"/>
</dbReference>
<evidence type="ECO:0000256" key="1">
    <source>
        <dbReference type="ARBA" id="ARBA00009437"/>
    </source>
</evidence>
<dbReference type="PRINTS" id="PR00039">
    <property type="entry name" value="HTHLYSR"/>
</dbReference>
<evidence type="ECO:0000313" key="6">
    <source>
        <dbReference type="EMBL" id="SFK30092.1"/>
    </source>
</evidence>
<evidence type="ECO:0000256" key="4">
    <source>
        <dbReference type="ARBA" id="ARBA00023163"/>
    </source>
</evidence>
<protein>
    <submittedName>
        <fullName evidence="6">DNA-binding transcriptional regulator, LysR family</fullName>
    </submittedName>
</protein>
<dbReference type="GO" id="GO:0006351">
    <property type="term" value="P:DNA-templated transcription"/>
    <property type="evidence" value="ECO:0007669"/>
    <property type="project" value="TreeGrafter"/>
</dbReference>
<dbReference type="Pfam" id="PF03466">
    <property type="entry name" value="LysR_substrate"/>
    <property type="match status" value="1"/>
</dbReference>
<keyword evidence="3 6" id="KW-0238">DNA-binding</keyword>
<dbReference type="PANTHER" id="PTHR30537">
    <property type="entry name" value="HTH-TYPE TRANSCRIPTIONAL REGULATOR"/>
    <property type="match status" value="1"/>
</dbReference>
<comment type="similarity">
    <text evidence="1">Belongs to the LysR transcriptional regulatory family.</text>
</comment>
<dbReference type="InterPro" id="IPR058163">
    <property type="entry name" value="LysR-type_TF_proteobact-type"/>
</dbReference>
<sequence length="300" mass="32463">MNAVSALRVFVRVVERGSMTAAARDLGISQPAVSKILRDLEGQLGACLLQRSSRAMRLSEQGRVLYEATSGALSTIDAAIEDVRGGAGAITGDLHIHGPVCVGERHLSRIVFDFQGRHPAVRVSLTLEDRAINLIEADIDLALRVGRPEAQDLIVRRIGASRRLLVASPDYLARNGTPRSRCDLARHGLIVSTTILSRQGTITLCRGRSTTEVQAHPVLTTNNPQVLVGALEAGRGIGTAQHLLVADHLASGRLVRVLPQDEVRASELFLTYPPTKFMRPVVRAFIDFMVPALRSIEGIV</sequence>
<dbReference type="GO" id="GO:0003700">
    <property type="term" value="F:DNA-binding transcription factor activity"/>
    <property type="evidence" value="ECO:0007669"/>
    <property type="project" value="InterPro"/>
</dbReference>
<dbReference type="PANTHER" id="PTHR30537:SF5">
    <property type="entry name" value="HTH-TYPE TRANSCRIPTIONAL ACTIVATOR TTDR-RELATED"/>
    <property type="match status" value="1"/>
</dbReference>
<evidence type="ECO:0000313" key="7">
    <source>
        <dbReference type="Proteomes" id="UP000198804"/>
    </source>
</evidence>
<dbReference type="InterPro" id="IPR000847">
    <property type="entry name" value="LysR_HTH_N"/>
</dbReference>
<dbReference type="Pfam" id="PF00126">
    <property type="entry name" value="HTH_1"/>
    <property type="match status" value="1"/>
</dbReference>
<gene>
    <name evidence="6" type="ORF">SAMN04488125_101161</name>
</gene>
<dbReference type="SUPFAM" id="SSF46785">
    <property type="entry name" value="Winged helix' DNA-binding domain"/>
    <property type="match status" value="1"/>
</dbReference>
<accession>A0A1I3YE60</accession>
<keyword evidence="4" id="KW-0804">Transcription</keyword>
<dbReference type="InterPro" id="IPR036390">
    <property type="entry name" value="WH_DNA-bd_sf"/>
</dbReference>
<evidence type="ECO:0000256" key="2">
    <source>
        <dbReference type="ARBA" id="ARBA00023015"/>
    </source>
</evidence>
<dbReference type="InterPro" id="IPR036388">
    <property type="entry name" value="WH-like_DNA-bd_sf"/>
</dbReference>
<dbReference type="CDD" id="cd08422">
    <property type="entry name" value="PBP2_CrgA_like"/>
    <property type="match status" value="1"/>
</dbReference>
<dbReference type="OrthoDB" id="9813056at2"/>
<proteinExistence type="inferred from homology"/>
<dbReference type="RefSeq" id="WP_091940990.1">
    <property type="nucleotide sequence ID" value="NZ_FOSV01000001.1"/>
</dbReference>
<dbReference type="PROSITE" id="PS50931">
    <property type="entry name" value="HTH_LYSR"/>
    <property type="match status" value="1"/>
</dbReference>
<keyword evidence="2" id="KW-0805">Transcription regulation</keyword>
<reference evidence="7" key="1">
    <citation type="submission" date="2016-10" db="EMBL/GenBank/DDBJ databases">
        <authorList>
            <person name="Varghese N."/>
            <person name="Submissions S."/>
        </authorList>
    </citation>
    <scope>NUCLEOTIDE SEQUENCE [LARGE SCALE GENOMIC DNA]</scope>
    <source>
        <strain evidence="7">CGMCC 1.6474</strain>
    </source>
</reference>
<evidence type="ECO:0000259" key="5">
    <source>
        <dbReference type="PROSITE" id="PS50931"/>
    </source>
</evidence>
<dbReference type="GO" id="GO:0043565">
    <property type="term" value="F:sequence-specific DNA binding"/>
    <property type="evidence" value="ECO:0007669"/>
    <property type="project" value="TreeGrafter"/>
</dbReference>
<name>A0A1I3YE60_9HYPH</name>
<keyword evidence="7" id="KW-1185">Reference proteome</keyword>
<evidence type="ECO:0000256" key="3">
    <source>
        <dbReference type="ARBA" id="ARBA00023125"/>
    </source>
</evidence>
<dbReference type="Gene3D" id="1.10.10.10">
    <property type="entry name" value="Winged helix-like DNA-binding domain superfamily/Winged helix DNA-binding domain"/>
    <property type="match status" value="1"/>
</dbReference>
<dbReference type="STRING" id="414703.SAMN04488125_101161"/>
<feature type="domain" description="HTH lysR-type" evidence="5">
    <location>
        <begin position="1"/>
        <end position="59"/>
    </location>
</feature>
<dbReference type="FunFam" id="1.10.10.10:FF:000001">
    <property type="entry name" value="LysR family transcriptional regulator"/>
    <property type="match status" value="1"/>
</dbReference>